<sequence length="68" mass="7813">MIKEMDFDFNTGNISITLFGFKPKNQIKEKGERRKEKGENPSINLMKIGKFKYKAGSGKTIIFTKIVQ</sequence>
<keyword evidence="2" id="KW-1185">Reference proteome</keyword>
<reference evidence="1 2" key="1">
    <citation type="submission" date="2018-02" db="EMBL/GenBank/DDBJ databases">
        <authorList>
            <person name="Machado R.A."/>
        </authorList>
    </citation>
    <scope>NUCLEOTIDE SEQUENCE [LARGE SCALE GENOMIC DNA]</scope>
    <source>
        <strain evidence="1 2">DSM 23271</strain>
    </source>
</reference>
<comment type="caution">
    <text evidence="1">The sequence shown here is derived from an EMBL/GenBank/DDBJ whole genome shotgun (WGS) entry which is preliminary data.</text>
</comment>
<dbReference type="EMBL" id="PUJV01000078">
    <property type="protein sequence ID" value="NHB98788.1"/>
    <property type="molecule type" value="Genomic_DNA"/>
</dbReference>
<protein>
    <submittedName>
        <fullName evidence="1">Uncharacterized protein</fullName>
    </submittedName>
</protein>
<dbReference type="RefSeq" id="WP_166291792.1">
    <property type="nucleotide sequence ID" value="NZ_CAWPIE010000078.1"/>
</dbReference>
<evidence type="ECO:0000313" key="2">
    <source>
        <dbReference type="Proteomes" id="UP000547931"/>
    </source>
</evidence>
<evidence type="ECO:0000313" key="1">
    <source>
        <dbReference type="EMBL" id="NHB98788.1"/>
    </source>
</evidence>
<accession>A0A7X5QQQ4</accession>
<proteinExistence type="predicted"/>
<name>A0A7X5QQQ4_9GAMM</name>
<gene>
    <name evidence="1" type="ORF">C5470_21770</name>
</gene>
<organism evidence="1 2">
    <name type="scientific">Photorhabdus stackebrandtii</name>
    <dbReference type="NCBI Taxonomy" id="1123042"/>
    <lineage>
        <taxon>Bacteria</taxon>
        <taxon>Pseudomonadati</taxon>
        <taxon>Pseudomonadota</taxon>
        <taxon>Gammaproteobacteria</taxon>
        <taxon>Enterobacterales</taxon>
        <taxon>Morganellaceae</taxon>
        <taxon>Photorhabdus</taxon>
    </lineage>
</organism>
<dbReference type="AlphaFoldDB" id="A0A7X5QQQ4"/>
<dbReference type="Proteomes" id="UP000547931">
    <property type="component" value="Unassembled WGS sequence"/>
</dbReference>